<proteinExistence type="inferred from homology"/>
<comment type="cofactor">
    <cofactor evidence="1">
        <name>[4Fe-4S] cluster</name>
        <dbReference type="ChEBI" id="CHEBI:49883"/>
    </cofactor>
</comment>
<dbReference type="CDD" id="cd00056">
    <property type="entry name" value="ENDO3c"/>
    <property type="match status" value="1"/>
</dbReference>
<dbReference type="Gene3D" id="1.10.340.30">
    <property type="entry name" value="Hypothetical protein, domain 2"/>
    <property type="match status" value="1"/>
</dbReference>
<dbReference type="Gene3D" id="1.10.1670.10">
    <property type="entry name" value="Helix-hairpin-Helix base-excision DNA repair enzymes (C-terminal)"/>
    <property type="match status" value="1"/>
</dbReference>
<dbReference type="Pfam" id="PF10576">
    <property type="entry name" value="EndIII_4Fe-2S"/>
    <property type="match status" value="1"/>
</dbReference>
<keyword evidence="10" id="KW-0326">Glycosidase</keyword>
<dbReference type="InterPro" id="IPR004035">
    <property type="entry name" value="Endouclease-III_FeS-bd_BS"/>
</dbReference>
<evidence type="ECO:0000256" key="1">
    <source>
        <dbReference type="ARBA" id="ARBA00001966"/>
    </source>
</evidence>
<dbReference type="FunFam" id="1.10.340.30:FF:000001">
    <property type="entry name" value="Endonuclease III"/>
    <property type="match status" value="1"/>
</dbReference>
<dbReference type="InterPro" id="IPR003265">
    <property type="entry name" value="HhH-GPD_domain"/>
</dbReference>
<sequence>MDDGDNGEESRKLDDFFAQFAYQKGGDPPQPSDRSLGRRPLKKARTDRSGGSGSPAKPKAEKLTVQMEEEEEEEEASAPKMPKAADKGSSVLSERDRLREKNFSIDVDSLEPLDDSAAPDNWKEIVSKLQEYRYENAATVDDFHAFLVGLQSDGVSTPHFTALVACILSVQCRDEVALRAMQTLKDRSPGGDVNVDFIYEAPLDDIEDCVRQCNFYKTKAKHIKECGRLIKERYRSQVPSDANSLKELPGVGPKIAYLVQSVSFGQQDSGIVVDTHAHRVANRLKWCNTKHAEQTRKALEGWVPVDLRIPLPLLLIGLGQNICVTRSPKCGECPISSLCPSAGKISSPS</sequence>
<dbReference type="OrthoDB" id="2099276at2759"/>
<dbReference type="SMART" id="SM00525">
    <property type="entry name" value="FES"/>
    <property type="match status" value="1"/>
</dbReference>
<feature type="domain" description="HhH-GPD" evidence="12">
    <location>
        <begin position="168"/>
        <end position="321"/>
    </location>
</feature>
<dbReference type="VEuPathDB" id="CryptoDB:Vbra_9448"/>
<dbReference type="PhylomeDB" id="A0A0G4FV79"/>
<dbReference type="InterPro" id="IPR011257">
    <property type="entry name" value="DNA_glycosylase"/>
</dbReference>
<dbReference type="EMBL" id="CDMY01000503">
    <property type="protein sequence ID" value="CEM18575.1"/>
    <property type="molecule type" value="Genomic_DNA"/>
</dbReference>
<dbReference type="GO" id="GO:0016829">
    <property type="term" value="F:lyase activity"/>
    <property type="evidence" value="ECO:0007669"/>
    <property type="project" value="UniProtKB-KW"/>
</dbReference>
<evidence type="ECO:0000256" key="6">
    <source>
        <dbReference type="ARBA" id="ARBA00023004"/>
    </source>
</evidence>
<dbReference type="OMA" id="KECAPEN"/>
<comment type="similarity">
    <text evidence="2">Belongs to the Nth/MutY family.</text>
</comment>
<accession>A0A0G4FV79</accession>
<dbReference type="AlphaFoldDB" id="A0A0G4FV79"/>
<evidence type="ECO:0000313" key="14">
    <source>
        <dbReference type="Proteomes" id="UP000041254"/>
    </source>
</evidence>
<keyword evidence="9" id="KW-0456">Lyase</keyword>
<keyword evidence="3" id="KW-0479">Metal-binding</keyword>
<keyword evidence="4" id="KW-0227">DNA damage</keyword>
<keyword evidence="7" id="KW-0411">Iron-sulfur</keyword>
<dbReference type="InParanoid" id="A0A0G4FV79"/>
<protein>
    <recommendedName>
        <fullName evidence="12">HhH-GPD domain-containing protein</fullName>
    </recommendedName>
</protein>
<dbReference type="Pfam" id="PF00730">
    <property type="entry name" value="HhH-GPD"/>
    <property type="match status" value="1"/>
</dbReference>
<keyword evidence="6" id="KW-0408">Iron</keyword>
<dbReference type="GO" id="GO:0046872">
    <property type="term" value="F:metal ion binding"/>
    <property type="evidence" value="ECO:0007669"/>
    <property type="project" value="UniProtKB-KW"/>
</dbReference>
<keyword evidence="5" id="KW-0378">Hydrolase</keyword>
<evidence type="ECO:0000256" key="10">
    <source>
        <dbReference type="ARBA" id="ARBA00023295"/>
    </source>
</evidence>
<dbReference type="GO" id="GO:0003906">
    <property type="term" value="F:DNA-(apurinic or apyrimidinic site) endonuclease activity"/>
    <property type="evidence" value="ECO:0007669"/>
    <property type="project" value="TreeGrafter"/>
</dbReference>
<dbReference type="GO" id="GO:0005634">
    <property type="term" value="C:nucleus"/>
    <property type="evidence" value="ECO:0007669"/>
    <property type="project" value="TreeGrafter"/>
</dbReference>
<gene>
    <name evidence="13" type="ORF">Vbra_9448</name>
</gene>
<name>A0A0G4FV79_VITBC</name>
<evidence type="ECO:0000256" key="11">
    <source>
        <dbReference type="SAM" id="MobiDB-lite"/>
    </source>
</evidence>
<evidence type="ECO:0000256" key="4">
    <source>
        <dbReference type="ARBA" id="ARBA00022763"/>
    </source>
</evidence>
<keyword evidence="8" id="KW-0234">DNA repair</keyword>
<reference evidence="13 14" key="1">
    <citation type="submission" date="2014-11" db="EMBL/GenBank/DDBJ databases">
        <authorList>
            <person name="Zhu J."/>
            <person name="Qi W."/>
            <person name="Song R."/>
        </authorList>
    </citation>
    <scope>NUCLEOTIDE SEQUENCE [LARGE SCALE GENOMIC DNA]</scope>
</reference>
<evidence type="ECO:0000256" key="8">
    <source>
        <dbReference type="ARBA" id="ARBA00023204"/>
    </source>
</evidence>
<dbReference type="SUPFAM" id="SSF48150">
    <property type="entry name" value="DNA-glycosylase"/>
    <property type="match status" value="1"/>
</dbReference>
<keyword evidence="14" id="KW-1185">Reference proteome</keyword>
<dbReference type="Proteomes" id="UP000041254">
    <property type="component" value="Unassembled WGS sequence"/>
</dbReference>
<evidence type="ECO:0000256" key="9">
    <source>
        <dbReference type="ARBA" id="ARBA00023239"/>
    </source>
</evidence>
<dbReference type="GO" id="GO:0000703">
    <property type="term" value="F:oxidized pyrimidine nucleobase lesion DNA N-glycosylase activity"/>
    <property type="evidence" value="ECO:0007669"/>
    <property type="project" value="TreeGrafter"/>
</dbReference>
<dbReference type="GO" id="GO:0006289">
    <property type="term" value="P:nucleotide-excision repair"/>
    <property type="evidence" value="ECO:0007669"/>
    <property type="project" value="TreeGrafter"/>
</dbReference>
<dbReference type="SMART" id="SM00478">
    <property type="entry name" value="ENDO3c"/>
    <property type="match status" value="1"/>
</dbReference>
<dbReference type="InterPro" id="IPR023170">
    <property type="entry name" value="HhH_base_excis_C"/>
</dbReference>
<organism evidence="13 14">
    <name type="scientific">Vitrella brassicaformis (strain CCMP3155)</name>
    <dbReference type="NCBI Taxonomy" id="1169540"/>
    <lineage>
        <taxon>Eukaryota</taxon>
        <taxon>Sar</taxon>
        <taxon>Alveolata</taxon>
        <taxon>Colpodellida</taxon>
        <taxon>Vitrellaceae</taxon>
        <taxon>Vitrella</taxon>
    </lineage>
</organism>
<dbReference type="PROSITE" id="PS00764">
    <property type="entry name" value="ENDONUCLEASE_III_1"/>
    <property type="match status" value="1"/>
</dbReference>
<evidence type="ECO:0000256" key="5">
    <source>
        <dbReference type="ARBA" id="ARBA00022801"/>
    </source>
</evidence>
<evidence type="ECO:0000256" key="7">
    <source>
        <dbReference type="ARBA" id="ARBA00023014"/>
    </source>
</evidence>
<dbReference type="STRING" id="1169540.A0A0G4FV79"/>
<feature type="region of interest" description="Disordered" evidence="11">
    <location>
        <begin position="1"/>
        <end position="95"/>
    </location>
</feature>
<feature type="compositionally biased region" description="Acidic residues" evidence="11">
    <location>
        <begin position="67"/>
        <end position="76"/>
    </location>
</feature>
<dbReference type="GO" id="GO:0006285">
    <property type="term" value="P:base-excision repair, AP site formation"/>
    <property type="evidence" value="ECO:0007669"/>
    <property type="project" value="TreeGrafter"/>
</dbReference>
<evidence type="ECO:0000256" key="3">
    <source>
        <dbReference type="ARBA" id="ARBA00022723"/>
    </source>
</evidence>
<dbReference type="GO" id="GO:0051539">
    <property type="term" value="F:4 iron, 4 sulfur cluster binding"/>
    <property type="evidence" value="ECO:0007669"/>
    <property type="project" value="InterPro"/>
</dbReference>
<evidence type="ECO:0000259" key="12">
    <source>
        <dbReference type="SMART" id="SM00478"/>
    </source>
</evidence>
<dbReference type="PANTHER" id="PTHR43286:SF1">
    <property type="entry name" value="ENDONUCLEASE III-LIKE PROTEIN 1"/>
    <property type="match status" value="1"/>
</dbReference>
<evidence type="ECO:0000256" key="2">
    <source>
        <dbReference type="ARBA" id="ARBA00008343"/>
    </source>
</evidence>
<dbReference type="InterPro" id="IPR003651">
    <property type="entry name" value="Endonuclease3_FeS-loop_motif"/>
</dbReference>
<evidence type="ECO:0000313" key="13">
    <source>
        <dbReference type="EMBL" id="CEM18575.1"/>
    </source>
</evidence>
<dbReference type="PANTHER" id="PTHR43286">
    <property type="entry name" value="ENDONUCLEASE III-LIKE PROTEIN 1"/>
    <property type="match status" value="1"/>
</dbReference>